<dbReference type="Proteomes" id="UP000551327">
    <property type="component" value="Unassembled WGS sequence"/>
</dbReference>
<evidence type="ECO:0000256" key="2">
    <source>
        <dbReference type="SAM" id="Phobius"/>
    </source>
</evidence>
<dbReference type="InterPro" id="IPR050879">
    <property type="entry name" value="Acyltransferase_3"/>
</dbReference>
<keyword evidence="4" id="KW-0808">Transferase</keyword>
<keyword evidence="5" id="KW-1185">Reference proteome</keyword>
<dbReference type="PANTHER" id="PTHR23028:SF53">
    <property type="entry name" value="ACYL_TRANSF_3 DOMAIN-CONTAINING PROTEIN"/>
    <property type="match status" value="1"/>
</dbReference>
<feature type="region of interest" description="Disordered" evidence="1">
    <location>
        <begin position="1"/>
        <end position="28"/>
    </location>
</feature>
<evidence type="ECO:0000259" key="3">
    <source>
        <dbReference type="Pfam" id="PF01757"/>
    </source>
</evidence>
<feature type="transmembrane region" description="Helical" evidence="2">
    <location>
        <begin position="69"/>
        <end position="89"/>
    </location>
</feature>
<keyword evidence="4" id="KW-0012">Acyltransferase</keyword>
<feature type="transmembrane region" description="Helical" evidence="2">
    <location>
        <begin position="258"/>
        <end position="278"/>
    </location>
</feature>
<protein>
    <submittedName>
        <fullName evidence="4">Acyltransferase</fullName>
    </submittedName>
</protein>
<dbReference type="PANTHER" id="PTHR23028">
    <property type="entry name" value="ACETYLTRANSFERASE"/>
    <property type="match status" value="1"/>
</dbReference>
<dbReference type="InterPro" id="IPR002656">
    <property type="entry name" value="Acyl_transf_3_dom"/>
</dbReference>
<dbReference type="GO" id="GO:0016747">
    <property type="term" value="F:acyltransferase activity, transferring groups other than amino-acyl groups"/>
    <property type="evidence" value="ECO:0007669"/>
    <property type="project" value="InterPro"/>
</dbReference>
<keyword evidence="2" id="KW-1133">Transmembrane helix</keyword>
<feature type="transmembrane region" description="Helical" evidence="2">
    <location>
        <begin position="110"/>
        <end position="132"/>
    </location>
</feature>
<dbReference type="AlphaFoldDB" id="A0A7X1FXI0"/>
<accession>A0A7X1FXI0</accession>
<keyword evidence="2" id="KW-0812">Transmembrane</keyword>
<proteinExistence type="predicted"/>
<dbReference type="GO" id="GO:0016020">
    <property type="term" value="C:membrane"/>
    <property type="evidence" value="ECO:0007669"/>
    <property type="project" value="TreeGrafter"/>
</dbReference>
<evidence type="ECO:0000313" key="4">
    <source>
        <dbReference type="EMBL" id="MBC2668132.1"/>
    </source>
</evidence>
<gene>
    <name evidence="4" type="ORF">H7F53_03110</name>
</gene>
<keyword evidence="2" id="KW-0472">Membrane</keyword>
<reference evidence="4 5" key="1">
    <citation type="submission" date="2020-08" db="EMBL/GenBank/DDBJ databases">
        <title>The genome sequence of type strain Novosphingobium piscinae KCTC 42194.</title>
        <authorList>
            <person name="Liu Y."/>
        </authorList>
    </citation>
    <scope>NUCLEOTIDE SEQUENCE [LARGE SCALE GENOMIC DNA]</scope>
    <source>
        <strain evidence="4 5">KCTC 42194</strain>
    </source>
</reference>
<dbReference type="Pfam" id="PF01757">
    <property type="entry name" value="Acyl_transf_3"/>
    <property type="match status" value="1"/>
</dbReference>
<organism evidence="4 5">
    <name type="scientific">Novosphingobium piscinae</name>
    <dbReference type="NCBI Taxonomy" id="1507448"/>
    <lineage>
        <taxon>Bacteria</taxon>
        <taxon>Pseudomonadati</taxon>
        <taxon>Pseudomonadota</taxon>
        <taxon>Alphaproteobacteria</taxon>
        <taxon>Sphingomonadales</taxon>
        <taxon>Sphingomonadaceae</taxon>
        <taxon>Novosphingobium</taxon>
    </lineage>
</organism>
<feature type="transmembrane region" description="Helical" evidence="2">
    <location>
        <begin position="290"/>
        <end position="311"/>
    </location>
</feature>
<evidence type="ECO:0000313" key="5">
    <source>
        <dbReference type="Proteomes" id="UP000551327"/>
    </source>
</evidence>
<sequence>MNHDVASDPSPHARAADPGPAPGRQHGNPPSAIVATLGHLPLLDGWRAASILSVLAGHLLPIGPSRWELNAAVAMSGMAIFFCLSGFLITQLLLQDQRIGAFLIRRLARILPLAWLAMGLLAVIPANRGLLLENLVFLANLPPVHLMEGGNHLWSLCVEVQFYVTVAVIVGLLGRRGLYLLPLLALAVTALRIAAGEPHSIVTWHRVDEILAGATLSLLVHRYRPGAVRLPVPGWSVLVLWVLLLGASHPAAGALLYARPYIAAAAVGVSLYASPGWFRTLLSSTPARYVAQISYALYVIHGVLGVTWLGGEEVGKVERYLRRPLLIGATFALAHVSTFQYESRWIALGKRLAGRPSGAPA</sequence>
<comment type="caution">
    <text evidence="4">The sequence shown here is derived from an EMBL/GenBank/DDBJ whole genome shotgun (WGS) entry which is preliminary data.</text>
</comment>
<evidence type="ECO:0000256" key="1">
    <source>
        <dbReference type="SAM" id="MobiDB-lite"/>
    </source>
</evidence>
<dbReference type="EMBL" id="JACLAX010000002">
    <property type="protein sequence ID" value="MBC2668132.1"/>
    <property type="molecule type" value="Genomic_DNA"/>
</dbReference>
<feature type="domain" description="Acyltransferase 3" evidence="3">
    <location>
        <begin position="43"/>
        <end position="308"/>
    </location>
</feature>
<dbReference type="GO" id="GO:0000271">
    <property type="term" value="P:polysaccharide biosynthetic process"/>
    <property type="evidence" value="ECO:0007669"/>
    <property type="project" value="TreeGrafter"/>
</dbReference>
<feature type="transmembrane region" description="Helical" evidence="2">
    <location>
        <begin position="232"/>
        <end position="252"/>
    </location>
</feature>
<feature type="compositionally biased region" description="Low complexity" evidence="1">
    <location>
        <begin position="12"/>
        <end position="24"/>
    </location>
</feature>
<feature type="transmembrane region" description="Helical" evidence="2">
    <location>
        <begin position="152"/>
        <end position="173"/>
    </location>
</feature>
<name>A0A7X1FXI0_9SPHN</name>
<feature type="transmembrane region" description="Helical" evidence="2">
    <location>
        <begin position="178"/>
        <end position="195"/>
    </location>
</feature>